<dbReference type="EMBL" id="JAPEIS010000001">
    <property type="protein sequence ID" value="KAJ8070711.1"/>
    <property type="molecule type" value="Genomic_DNA"/>
</dbReference>
<sequence length="292" mass="33038">MPTSNQSATVVVYILAAAELIYNFKRLTLFFFFINFISELFSLPDSEFHRVLTFLTRFLLTTNCVFNLYNTSTSRYLQFPKILAILLLFTIQMEETLRAIMNEQVLGRIQNLMNFVVNQTEQLRELCRMVVPLLPTILTIMGLIFLDHIFETLCQTAIDIFEILFKGVNIGTLFQAVNIGTALQGVNDILGTLFQGAHNMLQILFSYLFSDMTLSILIITFLAIVCLFGPIASNAIAGKSNTRFMVLVVALVLLILGTLCITLRYDNHRNPAVNFQQLQVINAATLQRQITA</sequence>
<evidence type="ECO:0000313" key="3">
    <source>
        <dbReference type="Proteomes" id="UP001152300"/>
    </source>
</evidence>
<keyword evidence="1" id="KW-1133">Transmembrane helix</keyword>
<feature type="transmembrane region" description="Helical" evidence="1">
    <location>
        <begin position="126"/>
        <end position="146"/>
    </location>
</feature>
<feature type="transmembrane region" description="Helical" evidence="1">
    <location>
        <begin position="212"/>
        <end position="232"/>
    </location>
</feature>
<accession>A0A9X0DP18</accession>
<dbReference type="AlphaFoldDB" id="A0A9X0DP18"/>
<evidence type="ECO:0000256" key="1">
    <source>
        <dbReference type="SAM" id="Phobius"/>
    </source>
</evidence>
<proteinExistence type="predicted"/>
<keyword evidence="1" id="KW-0472">Membrane</keyword>
<feature type="transmembrane region" description="Helical" evidence="1">
    <location>
        <begin position="244"/>
        <end position="265"/>
    </location>
</feature>
<protein>
    <submittedName>
        <fullName evidence="2">Uncharacterized protein</fullName>
    </submittedName>
</protein>
<comment type="caution">
    <text evidence="2">The sequence shown here is derived from an EMBL/GenBank/DDBJ whole genome shotgun (WGS) entry which is preliminary data.</text>
</comment>
<evidence type="ECO:0000313" key="2">
    <source>
        <dbReference type="EMBL" id="KAJ8070711.1"/>
    </source>
</evidence>
<dbReference type="Proteomes" id="UP001152300">
    <property type="component" value="Unassembled WGS sequence"/>
</dbReference>
<organism evidence="2 3">
    <name type="scientific">Sclerotinia nivalis</name>
    <dbReference type="NCBI Taxonomy" id="352851"/>
    <lineage>
        <taxon>Eukaryota</taxon>
        <taxon>Fungi</taxon>
        <taxon>Dikarya</taxon>
        <taxon>Ascomycota</taxon>
        <taxon>Pezizomycotina</taxon>
        <taxon>Leotiomycetes</taxon>
        <taxon>Helotiales</taxon>
        <taxon>Sclerotiniaceae</taxon>
        <taxon>Sclerotinia</taxon>
    </lineage>
</organism>
<name>A0A9X0DP18_9HELO</name>
<keyword evidence="3" id="KW-1185">Reference proteome</keyword>
<gene>
    <name evidence="2" type="ORF">OCU04_001082</name>
</gene>
<feature type="transmembrane region" description="Helical" evidence="1">
    <location>
        <begin position="12"/>
        <end position="36"/>
    </location>
</feature>
<keyword evidence="1" id="KW-0812">Transmembrane</keyword>
<feature type="transmembrane region" description="Helical" evidence="1">
    <location>
        <begin position="48"/>
        <end position="69"/>
    </location>
</feature>
<reference evidence="2" key="1">
    <citation type="submission" date="2022-11" db="EMBL/GenBank/DDBJ databases">
        <title>Genome Resource of Sclerotinia nivalis Strain SnTB1, a Plant Pathogen Isolated from American Ginseng.</title>
        <authorList>
            <person name="Fan S."/>
        </authorList>
    </citation>
    <scope>NUCLEOTIDE SEQUENCE</scope>
    <source>
        <strain evidence="2">SnTB1</strain>
    </source>
</reference>